<dbReference type="EMBL" id="QZEY01000015">
    <property type="protein sequence ID" value="RJL24455.1"/>
    <property type="molecule type" value="Genomic_DNA"/>
</dbReference>
<evidence type="ECO:0000256" key="4">
    <source>
        <dbReference type="PROSITE-ProRule" id="PRU00335"/>
    </source>
</evidence>
<gene>
    <name evidence="6" type="ORF">D5H75_29475</name>
</gene>
<keyword evidence="3" id="KW-0804">Transcription</keyword>
<dbReference type="Proteomes" id="UP000265768">
    <property type="component" value="Unassembled WGS sequence"/>
</dbReference>
<dbReference type="InterPro" id="IPR001647">
    <property type="entry name" value="HTH_TetR"/>
</dbReference>
<evidence type="ECO:0000259" key="5">
    <source>
        <dbReference type="PROSITE" id="PS50977"/>
    </source>
</evidence>
<dbReference type="InterPro" id="IPR050109">
    <property type="entry name" value="HTH-type_TetR-like_transc_reg"/>
</dbReference>
<feature type="DNA-binding region" description="H-T-H motif" evidence="4">
    <location>
        <begin position="37"/>
        <end position="56"/>
    </location>
</feature>
<evidence type="ECO:0000313" key="6">
    <source>
        <dbReference type="EMBL" id="RJL24455.1"/>
    </source>
</evidence>
<organism evidence="6 7">
    <name type="scientific">Bailinhaonella thermotolerans</name>
    <dbReference type="NCBI Taxonomy" id="1070861"/>
    <lineage>
        <taxon>Bacteria</taxon>
        <taxon>Bacillati</taxon>
        <taxon>Actinomycetota</taxon>
        <taxon>Actinomycetes</taxon>
        <taxon>Streptosporangiales</taxon>
        <taxon>Streptosporangiaceae</taxon>
        <taxon>Bailinhaonella</taxon>
    </lineage>
</organism>
<keyword evidence="2 4" id="KW-0238">DNA-binding</keyword>
<evidence type="ECO:0000256" key="1">
    <source>
        <dbReference type="ARBA" id="ARBA00023015"/>
    </source>
</evidence>
<dbReference type="PROSITE" id="PS50977">
    <property type="entry name" value="HTH_TETR_2"/>
    <property type="match status" value="1"/>
</dbReference>
<feature type="domain" description="HTH tetR-type" evidence="5">
    <location>
        <begin position="14"/>
        <end position="74"/>
    </location>
</feature>
<dbReference type="AlphaFoldDB" id="A0A3A4A799"/>
<protein>
    <submittedName>
        <fullName evidence="6">TetR/AcrR family transcriptional regulator</fullName>
    </submittedName>
</protein>
<dbReference type="SUPFAM" id="SSF46689">
    <property type="entry name" value="Homeodomain-like"/>
    <property type="match status" value="1"/>
</dbReference>
<keyword evidence="1" id="KW-0805">Transcription regulation</keyword>
<dbReference type="InterPro" id="IPR049445">
    <property type="entry name" value="TetR_SbtR-like_C"/>
</dbReference>
<evidence type="ECO:0000256" key="2">
    <source>
        <dbReference type="ARBA" id="ARBA00023125"/>
    </source>
</evidence>
<comment type="caution">
    <text evidence="6">The sequence shown here is derived from an EMBL/GenBank/DDBJ whole genome shotgun (WGS) entry which is preliminary data.</text>
</comment>
<sequence length="195" mass="20986">MPRLWKDTVDAHRQAVRDATLDAVAHLVTEDGLLSVTMSRVAERAGIGRATLYKYFPDVEAVLTAWHAREMARNLERLTAIAERPGSAAERLEAVLLTYAGISHEHHRGELVALLHRGDHALRAHRELATLIGDLIAEGARDGGLRGDVPPSELAAYCLAALTAATELTSREALRRLVAVVMSGLNGGPAPADPL</sequence>
<dbReference type="Gene3D" id="1.10.357.10">
    <property type="entry name" value="Tetracycline Repressor, domain 2"/>
    <property type="match status" value="1"/>
</dbReference>
<dbReference type="InterPro" id="IPR009057">
    <property type="entry name" value="Homeodomain-like_sf"/>
</dbReference>
<dbReference type="Pfam" id="PF21597">
    <property type="entry name" value="TetR_C_43"/>
    <property type="match status" value="1"/>
</dbReference>
<dbReference type="OrthoDB" id="4709704at2"/>
<accession>A0A3A4A799</accession>
<dbReference type="InterPro" id="IPR036271">
    <property type="entry name" value="Tet_transcr_reg_TetR-rel_C_sf"/>
</dbReference>
<dbReference type="RefSeq" id="WP_119929831.1">
    <property type="nucleotide sequence ID" value="NZ_QZEY01000015.1"/>
</dbReference>
<proteinExistence type="predicted"/>
<dbReference type="Pfam" id="PF00440">
    <property type="entry name" value="TetR_N"/>
    <property type="match status" value="1"/>
</dbReference>
<dbReference type="GO" id="GO:0003700">
    <property type="term" value="F:DNA-binding transcription factor activity"/>
    <property type="evidence" value="ECO:0007669"/>
    <property type="project" value="TreeGrafter"/>
</dbReference>
<dbReference type="PANTHER" id="PTHR30055:SF234">
    <property type="entry name" value="HTH-TYPE TRANSCRIPTIONAL REGULATOR BETI"/>
    <property type="match status" value="1"/>
</dbReference>
<dbReference type="PANTHER" id="PTHR30055">
    <property type="entry name" value="HTH-TYPE TRANSCRIPTIONAL REGULATOR RUTR"/>
    <property type="match status" value="1"/>
</dbReference>
<dbReference type="PRINTS" id="PR00455">
    <property type="entry name" value="HTHTETR"/>
</dbReference>
<dbReference type="SUPFAM" id="SSF48498">
    <property type="entry name" value="Tetracyclin repressor-like, C-terminal domain"/>
    <property type="match status" value="1"/>
</dbReference>
<dbReference type="GO" id="GO:0000976">
    <property type="term" value="F:transcription cis-regulatory region binding"/>
    <property type="evidence" value="ECO:0007669"/>
    <property type="project" value="TreeGrafter"/>
</dbReference>
<evidence type="ECO:0000313" key="7">
    <source>
        <dbReference type="Proteomes" id="UP000265768"/>
    </source>
</evidence>
<keyword evidence="7" id="KW-1185">Reference proteome</keyword>
<evidence type="ECO:0000256" key="3">
    <source>
        <dbReference type="ARBA" id="ARBA00023163"/>
    </source>
</evidence>
<name>A0A3A4A799_9ACTN</name>
<reference evidence="6 7" key="1">
    <citation type="submission" date="2018-09" db="EMBL/GenBank/DDBJ databases">
        <title>YIM 75507 draft genome.</title>
        <authorList>
            <person name="Tang S."/>
            <person name="Feng Y."/>
        </authorList>
    </citation>
    <scope>NUCLEOTIDE SEQUENCE [LARGE SCALE GENOMIC DNA]</scope>
    <source>
        <strain evidence="6 7">YIM 75507</strain>
    </source>
</reference>